<comment type="caution">
    <text evidence="9">The sequence shown here is derived from an EMBL/GenBank/DDBJ whole genome shotgun (WGS) entry which is preliminary data.</text>
</comment>
<comment type="similarity">
    <text evidence="2">Belongs to the binding-protein-dependent transport system permease family. FecCD subfamily.</text>
</comment>
<dbReference type="Pfam" id="PF01032">
    <property type="entry name" value="FecCD"/>
    <property type="match status" value="1"/>
</dbReference>
<keyword evidence="3" id="KW-0813">Transport</keyword>
<evidence type="ECO:0000256" key="3">
    <source>
        <dbReference type="ARBA" id="ARBA00022448"/>
    </source>
</evidence>
<comment type="subcellular location">
    <subcellularLocation>
        <location evidence="1">Cell membrane</location>
        <topology evidence="1">Multi-pass membrane protein</topology>
    </subcellularLocation>
</comment>
<feature type="transmembrane region" description="Helical" evidence="8">
    <location>
        <begin position="319"/>
        <end position="338"/>
    </location>
</feature>
<evidence type="ECO:0000256" key="1">
    <source>
        <dbReference type="ARBA" id="ARBA00004651"/>
    </source>
</evidence>
<feature type="transmembrane region" description="Helical" evidence="8">
    <location>
        <begin position="159"/>
        <end position="181"/>
    </location>
</feature>
<dbReference type="RefSeq" id="WP_343958818.1">
    <property type="nucleotide sequence ID" value="NZ_BAAAMN010000048.1"/>
</dbReference>
<dbReference type="CDD" id="cd06550">
    <property type="entry name" value="TM_ABC_iron-siderophores_like"/>
    <property type="match status" value="1"/>
</dbReference>
<keyword evidence="10" id="KW-1185">Reference proteome</keyword>
<feature type="transmembrane region" description="Helical" evidence="8">
    <location>
        <begin position="289"/>
        <end position="307"/>
    </location>
</feature>
<dbReference type="InterPro" id="IPR037294">
    <property type="entry name" value="ABC_BtuC-like"/>
</dbReference>
<dbReference type="Gene3D" id="1.10.3470.10">
    <property type="entry name" value="ABC transporter involved in vitamin B12 uptake, BtuC"/>
    <property type="match status" value="1"/>
</dbReference>
<name>A0ABP5G8L6_9MICC</name>
<evidence type="ECO:0000256" key="5">
    <source>
        <dbReference type="ARBA" id="ARBA00022692"/>
    </source>
</evidence>
<keyword evidence="7 8" id="KW-0472">Membrane</keyword>
<dbReference type="SUPFAM" id="SSF81345">
    <property type="entry name" value="ABC transporter involved in vitamin B12 uptake, BtuC"/>
    <property type="match status" value="1"/>
</dbReference>
<feature type="transmembrane region" description="Helical" evidence="8">
    <location>
        <begin position="201"/>
        <end position="221"/>
    </location>
</feature>
<evidence type="ECO:0000313" key="10">
    <source>
        <dbReference type="Proteomes" id="UP001501461"/>
    </source>
</evidence>
<keyword evidence="5 8" id="KW-0812">Transmembrane</keyword>
<keyword evidence="6 8" id="KW-1133">Transmembrane helix</keyword>
<feature type="transmembrane region" description="Helical" evidence="8">
    <location>
        <begin position="76"/>
        <end position="94"/>
    </location>
</feature>
<feature type="transmembrane region" description="Helical" evidence="8">
    <location>
        <begin position="21"/>
        <end position="43"/>
    </location>
</feature>
<evidence type="ECO:0000256" key="7">
    <source>
        <dbReference type="ARBA" id="ARBA00023136"/>
    </source>
</evidence>
<dbReference type="InterPro" id="IPR000522">
    <property type="entry name" value="ABC_transptr_permease_BtuC"/>
</dbReference>
<protein>
    <submittedName>
        <fullName evidence="9">Iron chelate uptake ABC transporter family permease subunit</fullName>
    </submittedName>
</protein>
<evidence type="ECO:0000256" key="4">
    <source>
        <dbReference type="ARBA" id="ARBA00022475"/>
    </source>
</evidence>
<dbReference type="PANTHER" id="PTHR30472:SF24">
    <property type="entry name" value="FERRIC ENTEROBACTIN TRANSPORT SYSTEM PERMEASE PROTEIN FEPG"/>
    <property type="match status" value="1"/>
</dbReference>
<keyword evidence="4" id="KW-1003">Cell membrane</keyword>
<feature type="transmembrane region" description="Helical" evidence="8">
    <location>
        <begin position="249"/>
        <end position="269"/>
    </location>
</feature>
<dbReference type="Proteomes" id="UP001501461">
    <property type="component" value="Unassembled WGS sequence"/>
</dbReference>
<dbReference type="EMBL" id="BAAAMN010000048">
    <property type="protein sequence ID" value="GAA2041944.1"/>
    <property type="molecule type" value="Genomic_DNA"/>
</dbReference>
<sequence length="343" mass="34707">MSQTRLFRLGNRVALPYRRRSALIWGAVAVLIFSLAVATLMLGDLGLGPHDLLELARGEASTTTQFVLERVRGPRVLIAILAGGAFGLSGALFQNVTRNPLGSPDVLGLAAGAGTGVALTALFPIGIPTPIGALAGAGIAIGLVTLATGSGLSSTSRVIIAGIAVAAMATAVTQFVVTATLRDEASRLAAYLVGSLNSRDMGQVGIIAATLVLAVPVLLWLSPRLHLMELGDELTTSLGGRAPATRTQAILLSVLLAAMAVAVAGPIAFVALMSPHAARMLTCTAGPNLLGSALIGALLLVVADLAVQQVPFLDGLPAGVITAGFGGVFLGYLLVTAFQKGQA</sequence>
<feature type="transmembrane region" description="Helical" evidence="8">
    <location>
        <begin position="106"/>
        <end position="125"/>
    </location>
</feature>
<gene>
    <name evidence="9" type="ORF">GCM10009720_23160</name>
</gene>
<evidence type="ECO:0000256" key="2">
    <source>
        <dbReference type="ARBA" id="ARBA00007935"/>
    </source>
</evidence>
<proteinExistence type="inferred from homology"/>
<feature type="transmembrane region" description="Helical" evidence="8">
    <location>
        <begin position="131"/>
        <end position="152"/>
    </location>
</feature>
<evidence type="ECO:0000256" key="8">
    <source>
        <dbReference type="SAM" id="Phobius"/>
    </source>
</evidence>
<evidence type="ECO:0000313" key="9">
    <source>
        <dbReference type="EMBL" id="GAA2041944.1"/>
    </source>
</evidence>
<evidence type="ECO:0000256" key="6">
    <source>
        <dbReference type="ARBA" id="ARBA00022989"/>
    </source>
</evidence>
<dbReference type="PANTHER" id="PTHR30472">
    <property type="entry name" value="FERRIC ENTEROBACTIN TRANSPORT SYSTEM PERMEASE PROTEIN"/>
    <property type="match status" value="1"/>
</dbReference>
<reference evidence="10" key="1">
    <citation type="journal article" date="2019" name="Int. J. Syst. Evol. Microbiol.">
        <title>The Global Catalogue of Microorganisms (GCM) 10K type strain sequencing project: providing services to taxonomists for standard genome sequencing and annotation.</title>
        <authorList>
            <consortium name="The Broad Institute Genomics Platform"/>
            <consortium name="The Broad Institute Genome Sequencing Center for Infectious Disease"/>
            <person name="Wu L."/>
            <person name="Ma J."/>
        </authorList>
    </citation>
    <scope>NUCLEOTIDE SEQUENCE [LARGE SCALE GENOMIC DNA]</scope>
    <source>
        <strain evidence="10">JCM 13595</strain>
    </source>
</reference>
<organism evidence="9 10">
    <name type="scientific">Yaniella flava</name>
    <dbReference type="NCBI Taxonomy" id="287930"/>
    <lineage>
        <taxon>Bacteria</taxon>
        <taxon>Bacillati</taxon>
        <taxon>Actinomycetota</taxon>
        <taxon>Actinomycetes</taxon>
        <taxon>Micrococcales</taxon>
        <taxon>Micrococcaceae</taxon>
        <taxon>Yaniella</taxon>
    </lineage>
</organism>
<accession>A0ABP5G8L6</accession>